<dbReference type="RefSeq" id="WP_189070358.1">
    <property type="nucleotide sequence ID" value="NZ_BMPE01000017.1"/>
</dbReference>
<sequence>MYIRDAAGVTLKDTLGKPLKPNITTNILSMTLPSTGTYYLQVGAYSHLNPTGGEAPYTGTVSNSAQNKYFLELRPR</sequence>
<dbReference type="Proteomes" id="UP000604341">
    <property type="component" value="Unassembled WGS sequence"/>
</dbReference>
<evidence type="ECO:0008006" key="3">
    <source>
        <dbReference type="Google" id="ProtNLM"/>
    </source>
</evidence>
<comment type="caution">
    <text evidence="1">The sequence shown here is derived from an EMBL/GenBank/DDBJ whole genome shotgun (WGS) entry which is preliminary data.</text>
</comment>
<organism evidence="1 2">
    <name type="scientific">Deinococcus radiotolerans</name>
    <dbReference type="NCBI Taxonomy" id="1309407"/>
    <lineage>
        <taxon>Bacteria</taxon>
        <taxon>Thermotogati</taxon>
        <taxon>Deinococcota</taxon>
        <taxon>Deinococci</taxon>
        <taxon>Deinococcales</taxon>
        <taxon>Deinococcaceae</taxon>
        <taxon>Deinococcus</taxon>
    </lineage>
</organism>
<protein>
    <recommendedName>
        <fullName evidence="3">Peptidase C-terminal archaeal/bacterial domain-containing protein</fullName>
    </recommendedName>
</protein>
<evidence type="ECO:0000313" key="1">
    <source>
        <dbReference type="EMBL" id="GGL13904.1"/>
    </source>
</evidence>
<evidence type="ECO:0000313" key="2">
    <source>
        <dbReference type="Proteomes" id="UP000604341"/>
    </source>
</evidence>
<keyword evidence="2" id="KW-1185">Reference proteome</keyword>
<dbReference type="EMBL" id="BMPE01000017">
    <property type="protein sequence ID" value="GGL13904.1"/>
    <property type="molecule type" value="Genomic_DNA"/>
</dbReference>
<proteinExistence type="predicted"/>
<name>A0ABQ2FPI4_9DEIO</name>
<accession>A0ABQ2FPI4</accession>
<reference evidence="2" key="1">
    <citation type="journal article" date="2019" name="Int. J. Syst. Evol. Microbiol.">
        <title>The Global Catalogue of Microorganisms (GCM) 10K type strain sequencing project: providing services to taxonomists for standard genome sequencing and annotation.</title>
        <authorList>
            <consortium name="The Broad Institute Genomics Platform"/>
            <consortium name="The Broad Institute Genome Sequencing Center for Infectious Disease"/>
            <person name="Wu L."/>
            <person name="Ma J."/>
        </authorList>
    </citation>
    <scope>NUCLEOTIDE SEQUENCE [LARGE SCALE GENOMIC DNA]</scope>
    <source>
        <strain evidence="2">JCM 19173</strain>
    </source>
</reference>
<gene>
    <name evidence="1" type="ORF">GCM10010844_35970</name>
</gene>